<evidence type="ECO:0000313" key="2">
    <source>
        <dbReference type="Proteomes" id="UP000239899"/>
    </source>
</evidence>
<accession>A0A2P6U0C0</accession>
<dbReference type="Proteomes" id="UP000239899">
    <property type="component" value="Unassembled WGS sequence"/>
</dbReference>
<reference evidence="1 2" key="1">
    <citation type="journal article" date="2018" name="Plant J.">
        <title>Genome sequences of Chlorella sorokiniana UTEX 1602 and Micractinium conductrix SAG 241.80: implications to maltose excretion by a green alga.</title>
        <authorList>
            <person name="Arriola M.B."/>
            <person name="Velmurugan N."/>
            <person name="Zhang Y."/>
            <person name="Plunkett M.H."/>
            <person name="Hondzo H."/>
            <person name="Barney B.M."/>
        </authorList>
    </citation>
    <scope>NUCLEOTIDE SEQUENCE [LARGE SCALE GENOMIC DNA]</scope>
    <source>
        <strain evidence="2">UTEX 1602</strain>
    </source>
</reference>
<name>A0A2P6U0C0_CHLSO</name>
<dbReference type="EMBL" id="LHPG02000003">
    <property type="protein sequence ID" value="PRW59748.1"/>
    <property type="molecule type" value="Genomic_DNA"/>
</dbReference>
<dbReference type="AlphaFoldDB" id="A0A2P6U0C0"/>
<protein>
    <submittedName>
        <fullName evidence="1">Suppressor of fused (SUFU)</fullName>
    </submittedName>
</protein>
<dbReference type="OrthoDB" id="504414at2759"/>
<gene>
    <name evidence="1" type="ORF">C2E21_1811</name>
</gene>
<proteinExistence type="predicted"/>
<sequence>MPMPQLLSNFLDCFSCCGQGAKDARHDQYLQPLTLLQPQPHAVSVDELLEQSSAARERVWRSLGSLEPFALGQSPGSGSLMAGPKWPAVRQSFRVIHRPSGNVMIVSDGLSDPFDDIHEGENNVNGFGLEFYIETPAEEIGTSLSDIKKSWQFQLLFTVSQLAAGHGGISNIIDDMQLLSTEAEGVNEAIPEEARRALVNRAGRVGALLGLTDTRPGAADYVPERIEGMPLTDVRLVNIKLITLAELKLITDRGAEGRRKLSELLQGPERLASSIRRESVL</sequence>
<comment type="caution">
    <text evidence="1">The sequence shown here is derived from an EMBL/GenBank/DDBJ whole genome shotgun (WGS) entry which is preliminary data.</text>
</comment>
<organism evidence="1 2">
    <name type="scientific">Chlorella sorokiniana</name>
    <name type="common">Freshwater green alga</name>
    <dbReference type="NCBI Taxonomy" id="3076"/>
    <lineage>
        <taxon>Eukaryota</taxon>
        <taxon>Viridiplantae</taxon>
        <taxon>Chlorophyta</taxon>
        <taxon>core chlorophytes</taxon>
        <taxon>Trebouxiophyceae</taxon>
        <taxon>Chlorellales</taxon>
        <taxon>Chlorellaceae</taxon>
        <taxon>Chlorella clade</taxon>
        <taxon>Chlorella</taxon>
    </lineage>
</organism>
<evidence type="ECO:0000313" key="1">
    <source>
        <dbReference type="EMBL" id="PRW59748.1"/>
    </source>
</evidence>
<keyword evidence="2" id="KW-1185">Reference proteome</keyword>